<proteinExistence type="predicted"/>
<keyword evidence="2" id="KW-1185">Reference proteome</keyword>
<accession>A0A2S7XQT8</accession>
<evidence type="ECO:0000313" key="1">
    <source>
        <dbReference type="EMBL" id="PQJ96114.1"/>
    </source>
</evidence>
<name>A0A2S7XQT8_9GAMM</name>
<evidence type="ECO:0008006" key="3">
    <source>
        <dbReference type="Google" id="ProtNLM"/>
    </source>
</evidence>
<evidence type="ECO:0000313" key="2">
    <source>
        <dbReference type="Proteomes" id="UP000239936"/>
    </source>
</evidence>
<organism evidence="1 2">
    <name type="scientific">Chromatium okenii</name>
    <dbReference type="NCBI Taxonomy" id="61644"/>
    <lineage>
        <taxon>Bacteria</taxon>
        <taxon>Pseudomonadati</taxon>
        <taxon>Pseudomonadota</taxon>
        <taxon>Gammaproteobacteria</taxon>
        <taxon>Chromatiales</taxon>
        <taxon>Chromatiaceae</taxon>
        <taxon>Chromatium</taxon>
    </lineage>
</organism>
<dbReference type="Proteomes" id="UP000239936">
    <property type="component" value="Unassembled WGS sequence"/>
</dbReference>
<gene>
    <name evidence="1" type="ORF">CXB77_09875</name>
</gene>
<reference evidence="1 2" key="1">
    <citation type="submission" date="2018-01" db="EMBL/GenBank/DDBJ databases">
        <title>The complete genome sequence of Chromatium okenii LaCa, a purple sulfur bacterium with a turbulent life.</title>
        <authorList>
            <person name="Luedin S.M."/>
            <person name="Liechti N."/>
            <person name="Storelli N."/>
            <person name="Danza F."/>
            <person name="Wittwer M."/>
            <person name="Pothier J.F."/>
            <person name="Tonolla M.A."/>
        </authorList>
    </citation>
    <scope>NUCLEOTIDE SEQUENCE [LARGE SCALE GENOMIC DNA]</scope>
    <source>
        <strain evidence="1 2">LaCa</strain>
    </source>
</reference>
<sequence length="78" mass="8787">MSKNDKRIAGLLANPKAVRFEDACLIAEALGFQWKGGKGSHRTYGYVNEPVLLNFQDRDGYIKPYQAHQLIAMVNKYG</sequence>
<dbReference type="EMBL" id="PPGH01000035">
    <property type="protein sequence ID" value="PQJ96114.1"/>
    <property type="molecule type" value="Genomic_DNA"/>
</dbReference>
<dbReference type="RefSeq" id="WP_105073749.1">
    <property type="nucleotide sequence ID" value="NZ_JAFLKP010000322.1"/>
</dbReference>
<dbReference type="OrthoDB" id="308644at2"/>
<comment type="caution">
    <text evidence="1">The sequence shown here is derived from an EMBL/GenBank/DDBJ whole genome shotgun (WGS) entry which is preliminary data.</text>
</comment>
<protein>
    <recommendedName>
        <fullName evidence="3">Type II toxin-antitoxin system HicA family toxin</fullName>
    </recommendedName>
</protein>
<dbReference type="AlphaFoldDB" id="A0A2S7XQT8"/>